<evidence type="ECO:0000256" key="1">
    <source>
        <dbReference type="ARBA" id="ARBA00007749"/>
    </source>
</evidence>
<dbReference type="InterPro" id="IPR036866">
    <property type="entry name" value="RibonucZ/Hydroxyglut_hydro"/>
</dbReference>
<evidence type="ECO:0000313" key="6">
    <source>
        <dbReference type="EMBL" id="GHB72362.1"/>
    </source>
</evidence>
<dbReference type="RefSeq" id="WP_189565083.1">
    <property type="nucleotide sequence ID" value="NZ_BMXF01000002.1"/>
</dbReference>
<gene>
    <name evidence="6" type="ORF">GCM10007390_28020</name>
</gene>
<evidence type="ECO:0000256" key="4">
    <source>
        <dbReference type="ARBA" id="ARBA00022833"/>
    </source>
</evidence>
<dbReference type="Pfam" id="PF00753">
    <property type="entry name" value="Lactamase_B"/>
    <property type="match status" value="1"/>
</dbReference>
<comment type="similarity">
    <text evidence="1">Belongs to the metallo-beta-lactamase superfamily.</text>
</comment>
<dbReference type="SMART" id="SM00849">
    <property type="entry name" value="Lactamase_B"/>
    <property type="match status" value="1"/>
</dbReference>
<dbReference type="AlphaFoldDB" id="A0A8J3D7J9"/>
<evidence type="ECO:0000259" key="5">
    <source>
        <dbReference type="SMART" id="SM00849"/>
    </source>
</evidence>
<protein>
    <submittedName>
        <fullName evidence="6">MBL fold metallo-hydrolase</fullName>
    </submittedName>
</protein>
<sequence length="280" mass="32077">MKIHVINTGLFKLDGGAMFGVVPKVLWQKQHSADANNLCTWAMRCLLIEDGDRLILIDTGMGDKQSEKFFSYYEPHGYATLPKSIGEAGFRPEDVTDVILTHLHFDHVGGAVVRRDEQLKLTFPNATYWSEADHWQWALDPNPRERASFLKENILPIQESGQLKFIEDSSPFLHIDFIKVKGHTEQMMLPVIHYKEKTLIYAADLIPSTAHVPLPWVMAYDVRPLLTMEEKDRVLNRALDENAILIFEHDPVYEAAILEKNEKGIRIKERGALEDFLLNV</sequence>
<keyword evidence="3" id="KW-0378">Hydrolase</keyword>
<feature type="domain" description="Metallo-beta-lactamase" evidence="5">
    <location>
        <begin position="42"/>
        <end position="249"/>
    </location>
</feature>
<evidence type="ECO:0000313" key="7">
    <source>
        <dbReference type="Proteomes" id="UP000598271"/>
    </source>
</evidence>
<dbReference type="Gene3D" id="3.60.15.10">
    <property type="entry name" value="Ribonuclease Z/Hydroxyacylglutathione hydrolase-like"/>
    <property type="match status" value="1"/>
</dbReference>
<dbReference type="EMBL" id="BMXF01000002">
    <property type="protein sequence ID" value="GHB72362.1"/>
    <property type="molecule type" value="Genomic_DNA"/>
</dbReference>
<reference evidence="6 7" key="1">
    <citation type="journal article" date="2014" name="Int. J. Syst. Evol. Microbiol.">
        <title>Complete genome sequence of Corynebacterium casei LMG S-19264T (=DSM 44701T), isolated from a smear-ripened cheese.</title>
        <authorList>
            <consortium name="US DOE Joint Genome Institute (JGI-PGF)"/>
            <person name="Walter F."/>
            <person name="Albersmeier A."/>
            <person name="Kalinowski J."/>
            <person name="Ruckert C."/>
        </authorList>
    </citation>
    <scope>NUCLEOTIDE SEQUENCE [LARGE SCALE GENOMIC DNA]</scope>
    <source>
        <strain evidence="6 7">KCTC 12866</strain>
    </source>
</reference>
<keyword evidence="4" id="KW-0862">Zinc</keyword>
<dbReference type="SUPFAM" id="SSF56281">
    <property type="entry name" value="Metallo-hydrolase/oxidoreductase"/>
    <property type="match status" value="1"/>
</dbReference>
<dbReference type="PANTHER" id="PTHR42978">
    <property type="entry name" value="QUORUM-QUENCHING LACTONASE YTNP-RELATED-RELATED"/>
    <property type="match status" value="1"/>
</dbReference>
<dbReference type="GO" id="GO:0046872">
    <property type="term" value="F:metal ion binding"/>
    <property type="evidence" value="ECO:0007669"/>
    <property type="project" value="UniProtKB-KW"/>
</dbReference>
<organism evidence="6 7">
    <name type="scientific">Persicitalea jodogahamensis</name>
    <dbReference type="NCBI Taxonomy" id="402147"/>
    <lineage>
        <taxon>Bacteria</taxon>
        <taxon>Pseudomonadati</taxon>
        <taxon>Bacteroidota</taxon>
        <taxon>Cytophagia</taxon>
        <taxon>Cytophagales</taxon>
        <taxon>Spirosomataceae</taxon>
        <taxon>Persicitalea</taxon>
    </lineage>
</organism>
<dbReference type="InterPro" id="IPR001279">
    <property type="entry name" value="Metallo-B-lactamas"/>
</dbReference>
<proteinExistence type="inferred from homology"/>
<dbReference type="GO" id="GO:0016787">
    <property type="term" value="F:hydrolase activity"/>
    <property type="evidence" value="ECO:0007669"/>
    <property type="project" value="UniProtKB-KW"/>
</dbReference>
<dbReference type="InterPro" id="IPR051013">
    <property type="entry name" value="MBL_superfamily_lactonases"/>
</dbReference>
<evidence type="ECO:0000256" key="2">
    <source>
        <dbReference type="ARBA" id="ARBA00022723"/>
    </source>
</evidence>
<comment type="caution">
    <text evidence="6">The sequence shown here is derived from an EMBL/GenBank/DDBJ whole genome shotgun (WGS) entry which is preliminary data.</text>
</comment>
<dbReference type="CDD" id="cd16281">
    <property type="entry name" value="metallo-hydrolase-like_MBL-fold"/>
    <property type="match status" value="1"/>
</dbReference>
<name>A0A8J3D7J9_9BACT</name>
<evidence type="ECO:0000256" key="3">
    <source>
        <dbReference type="ARBA" id="ARBA00022801"/>
    </source>
</evidence>
<keyword evidence="7" id="KW-1185">Reference proteome</keyword>
<dbReference type="Proteomes" id="UP000598271">
    <property type="component" value="Unassembled WGS sequence"/>
</dbReference>
<keyword evidence="2" id="KW-0479">Metal-binding</keyword>
<dbReference type="PANTHER" id="PTHR42978:SF6">
    <property type="entry name" value="QUORUM-QUENCHING LACTONASE YTNP-RELATED"/>
    <property type="match status" value="1"/>
</dbReference>
<accession>A0A8J3D7J9</accession>